<dbReference type="EMBL" id="MN582092">
    <property type="protein sequence ID" value="QGH73069.1"/>
    <property type="molecule type" value="Genomic_DNA"/>
</dbReference>
<evidence type="ECO:0000313" key="4">
    <source>
        <dbReference type="EMBL" id="QGH73069.1"/>
    </source>
</evidence>
<dbReference type="GO" id="GO:0019028">
    <property type="term" value="C:viral capsid"/>
    <property type="evidence" value="ECO:0007669"/>
    <property type="project" value="UniProtKB-KW"/>
</dbReference>
<comment type="subcellular location">
    <subcellularLocation>
        <location evidence="1">Virion</location>
    </subcellularLocation>
</comment>
<accession>A0A5Q2W838</accession>
<dbReference type="InterPro" id="IPR037164">
    <property type="entry name" value="Satellite_virus_coat_sf"/>
</dbReference>
<dbReference type="Proteomes" id="UP000502682">
    <property type="component" value="Segment"/>
</dbReference>
<evidence type="ECO:0000256" key="3">
    <source>
        <dbReference type="ARBA" id="ARBA00022844"/>
    </source>
</evidence>
<keyword evidence="5" id="KW-1185">Reference proteome</keyword>
<dbReference type="InterPro" id="IPR029053">
    <property type="entry name" value="Viral_coat"/>
</dbReference>
<keyword evidence="3" id="KW-0946">Virion</keyword>
<keyword evidence="2" id="KW-0167">Capsid protein</keyword>
<dbReference type="SUPFAM" id="SSF88650">
    <property type="entry name" value="Satellite viruses"/>
    <property type="match status" value="1"/>
</dbReference>
<protein>
    <submittedName>
        <fullName evidence="4">Capsid protein</fullName>
    </submittedName>
</protein>
<evidence type="ECO:0000313" key="5">
    <source>
        <dbReference type="Proteomes" id="UP000502682"/>
    </source>
</evidence>
<reference evidence="4 5" key="1">
    <citation type="submission" date="2019-10" db="EMBL/GenBank/DDBJ databases">
        <title>Florida's Freshwater Springs.</title>
        <authorList>
            <person name="Malki K."/>
            <person name="Breitbart M."/>
        </authorList>
    </citation>
    <scope>NUCLEOTIDE SEQUENCE [LARGE SCALE GENOMIC DNA]</scope>
    <source>
        <strain evidence="4">CtjUS5</strain>
    </source>
</reference>
<sequence>MVVGRVATSITYRSNRYRLPNAPPICQKKMKRKAPSPAVLTGRKRRKISSNLRKTIKSVVYKTVNKNLETKRFGSNTQTNFFDGECKLTNITFPIAQGDGPSNRDGVEIILKGVTVRTECLHNLNQNITFHVAIVSLDFAVSGFMTTAGVSPSLFFANSGSHPNNWRFDKDRCTVLMSKKVKVNGSYSTNAGAERNGNIKFNWSGSKKLIYNEVSGFLKDRNYYVLYWAAVPTGGLLVGTMSSDVTVYFKA</sequence>
<dbReference type="GO" id="GO:0005198">
    <property type="term" value="F:structural molecule activity"/>
    <property type="evidence" value="ECO:0007669"/>
    <property type="project" value="InterPro"/>
</dbReference>
<name>A0A5Q2W838_9VIRU</name>
<dbReference type="Gene3D" id="2.60.120.20">
    <property type="match status" value="1"/>
</dbReference>
<evidence type="ECO:0000256" key="1">
    <source>
        <dbReference type="ARBA" id="ARBA00004328"/>
    </source>
</evidence>
<dbReference type="InterPro" id="IPR010392">
    <property type="entry name" value="Satellite_virus_coat"/>
</dbReference>
<proteinExistence type="predicted"/>
<organism evidence="4 5">
    <name type="scientific">CRESS virus sp. ctjUS5</name>
    <dbReference type="NCBI Taxonomy" id="2656687"/>
    <lineage>
        <taxon>Viruses</taxon>
        <taxon>Monodnaviria</taxon>
        <taxon>Shotokuvirae</taxon>
        <taxon>Cressdnaviricota</taxon>
        <taxon>Arfiviricetes</taxon>
        <taxon>Saturnivirales</taxon>
        <taxon>Kanorauviridae</taxon>
        <taxon>Sakkuthvirus</taxon>
        <taxon>Sakkuthvirus raringis</taxon>
    </lineage>
</organism>
<evidence type="ECO:0000256" key="2">
    <source>
        <dbReference type="ARBA" id="ARBA00022561"/>
    </source>
</evidence>
<dbReference type="Pfam" id="PF03898">
    <property type="entry name" value="TNV_CP"/>
    <property type="match status" value="1"/>
</dbReference>